<dbReference type="Gene3D" id="2.40.10.220">
    <property type="entry name" value="predicted glycosyltransferase like domains"/>
    <property type="match status" value="1"/>
</dbReference>
<gene>
    <name evidence="2" type="ORF">NX778_04960</name>
</gene>
<organism evidence="2 3">
    <name type="scientific">Massilia terrae</name>
    <dbReference type="NCBI Taxonomy" id="1811224"/>
    <lineage>
        <taxon>Bacteria</taxon>
        <taxon>Pseudomonadati</taxon>
        <taxon>Pseudomonadota</taxon>
        <taxon>Betaproteobacteria</taxon>
        <taxon>Burkholderiales</taxon>
        <taxon>Oxalobacteraceae</taxon>
        <taxon>Telluria group</taxon>
        <taxon>Massilia</taxon>
    </lineage>
</organism>
<reference evidence="2 3" key="1">
    <citation type="submission" date="2022-08" db="EMBL/GenBank/DDBJ databases">
        <title>Reclassification of Massilia species as members of the genera Telluria, Duganella, Pseudoduganella, Mokoshia gen. nov. and Zemynaea gen. nov. using orthogonal and non-orthogonal genome-based approaches.</title>
        <authorList>
            <person name="Bowman J.P."/>
        </authorList>
    </citation>
    <scope>NUCLEOTIDE SEQUENCE [LARGE SCALE GENOMIC DNA]</scope>
    <source>
        <strain evidence="2 3">JCM 31606</strain>
    </source>
</reference>
<evidence type="ECO:0000313" key="3">
    <source>
        <dbReference type="Proteomes" id="UP001204621"/>
    </source>
</evidence>
<name>A0ABT2CUX8_9BURK</name>
<dbReference type="RefSeq" id="WP_258810555.1">
    <property type="nucleotide sequence ID" value="NZ_JANUGU010000001.1"/>
</dbReference>
<evidence type="ECO:0000259" key="1">
    <source>
        <dbReference type="Pfam" id="PF07238"/>
    </source>
</evidence>
<feature type="domain" description="PilZ" evidence="1">
    <location>
        <begin position="19"/>
        <end position="106"/>
    </location>
</feature>
<comment type="caution">
    <text evidence="2">The sequence shown here is derived from an EMBL/GenBank/DDBJ whole genome shotgun (WGS) entry which is preliminary data.</text>
</comment>
<dbReference type="Proteomes" id="UP001204621">
    <property type="component" value="Unassembled WGS sequence"/>
</dbReference>
<dbReference type="Pfam" id="PF07238">
    <property type="entry name" value="PilZ"/>
    <property type="match status" value="1"/>
</dbReference>
<dbReference type="InterPro" id="IPR009875">
    <property type="entry name" value="PilZ_domain"/>
</dbReference>
<proteinExistence type="predicted"/>
<protein>
    <submittedName>
        <fullName evidence="2">PilZ domain-containing protein</fullName>
    </submittedName>
</protein>
<dbReference type="EMBL" id="JANUGU010000001">
    <property type="protein sequence ID" value="MCS0657411.1"/>
    <property type="molecule type" value="Genomic_DNA"/>
</dbReference>
<accession>A0ABT2CUX8</accession>
<evidence type="ECO:0000313" key="2">
    <source>
        <dbReference type="EMBL" id="MCS0657411.1"/>
    </source>
</evidence>
<sequence length="125" mass="13422">MSGTPNDTSATQLPRPSVLSLAIKEKAALYAAYMPFLKNGGIFVPTSKPYKIGDEIYLILTLMDDPTKFPIAGKVAWITPAGANNNKAQGVGVHFPADEAGQRVRLRIEEILGAALRSSRATHTL</sequence>
<keyword evidence="3" id="KW-1185">Reference proteome</keyword>